<dbReference type="InterPro" id="IPR010809">
    <property type="entry name" value="FliD_C"/>
</dbReference>
<dbReference type="PANTHER" id="PTHR30288">
    <property type="entry name" value="FLAGELLAR CAP/ASSEMBLY PROTEIN FLID"/>
    <property type="match status" value="1"/>
</dbReference>
<evidence type="ECO:0000256" key="2">
    <source>
        <dbReference type="ARBA" id="ARBA00009764"/>
    </source>
</evidence>
<organism evidence="11 12">
    <name type="scientific">Roseimaritima ulvae</name>
    <dbReference type="NCBI Taxonomy" id="980254"/>
    <lineage>
        <taxon>Bacteria</taxon>
        <taxon>Pseudomonadati</taxon>
        <taxon>Planctomycetota</taxon>
        <taxon>Planctomycetia</taxon>
        <taxon>Pirellulales</taxon>
        <taxon>Pirellulaceae</taxon>
        <taxon>Roseimaritima</taxon>
    </lineage>
</organism>
<evidence type="ECO:0000256" key="5">
    <source>
        <dbReference type="ARBA" id="ARBA00023143"/>
    </source>
</evidence>
<dbReference type="KEGG" id="rul:UC8_17090"/>
<evidence type="ECO:0000256" key="8">
    <source>
        <dbReference type="SAM" id="MobiDB-lite"/>
    </source>
</evidence>
<dbReference type="EMBL" id="CP042914">
    <property type="protein sequence ID" value="QEG39711.1"/>
    <property type="molecule type" value="Genomic_DNA"/>
</dbReference>
<protein>
    <recommendedName>
        <fullName evidence="7">Filament cap protein</fullName>
    </recommendedName>
    <alternativeName>
        <fullName evidence="6">Flagellar cap protein</fullName>
    </alternativeName>
</protein>
<sequence>MGRIQTSIGLITGTDITGTVDQLIAISGIPRDRLVARNDTLGQEQEAISQLTASVIAVQLSGDRLAESSLFQTRKDSSSNEDALSVSSSSGAPLGEYTVTTQQLAATHSVGSRQRFGSTDTALGLEGQIDIRNGGFLEHSLSLQDLNGGLGVQKGSIRITDRSGASAEIDLSAARTIDDVLDTINANTTINVQASADRDGITLTDKSGETTANLRVDEVGDGETAADLGLYGLNVAGDVAVGGDLTQADALAFQSTTLSDLGVSLEEGDDLRIEFADGSSLDLDLNPADDEDGTAPQSVGELLDFLNEAADGKLSASISASGDSLLLQDLTAGAEAFTISDQNGSQLASALGFEGTGSGGQIESPSRSPYLHGVALSQLGGGQGLGDLTELDITLRDGSSATVDVSGADTIQQVVDAINDSGLSLVAKLDDAKTGLRIRDLSGGAAENFTISSSDDTATRLGIATDSTSTILDGKHLGRQYVDETTLLSDLNQGFGITPGSFKLTDSAGLASAINLKTQDIETVGELIDEINDLGIGVTASINPNGDGIALVDTAGGEGTLTVENTDTAVAATELGLAGTATTQTINGEEVEAIVGGDSLSIEVEADDTLQSIVDKINASERYVKASIATQEDGSYSLRLTSRQGGSQGQFSIDTSGFDLAIETSSRGQDAEILLTSEDGSARKLTSIDGVFEDETSGLSMTLKQLSDDPISVSVAENPKAVVDAAKTLVTQYNLLMEKLDSLTFYEAETETYGLLFGSTEALRIETGYSRLLSGAIRGSGDIASLGEVGLRLNDTGQMELDEEKLTAKLESDGASVEEFFTTEDTGVAARLSALAERLVGTENGMLLTRGNALTAQVESNNERIDTLNTRLDNERERLLTQFYNMEAAISKLQSNQQYVSAIQPITYSSS</sequence>
<evidence type="ECO:0000256" key="4">
    <source>
        <dbReference type="ARBA" id="ARBA00023054"/>
    </source>
</evidence>
<evidence type="ECO:0000256" key="3">
    <source>
        <dbReference type="ARBA" id="ARBA00011255"/>
    </source>
</evidence>
<dbReference type="Pfam" id="PF02465">
    <property type="entry name" value="FliD_N"/>
    <property type="match status" value="1"/>
</dbReference>
<evidence type="ECO:0000256" key="7">
    <source>
        <dbReference type="ARBA" id="ARBA00033192"/>
    </source>
</evidence>
<keyword evidence="12" id="KW-1185">Reference proteome</keyword>
<gene>
    <name evidence="11" type="primary">fliD</name>
    <name evidence="11" type="ORF">UC8_17090</name>
</gene>
<dbReference type="InterPro" id="IPR040026">
    <property type="entry name" value="FliD"/>
</dbReference>
<dbReference type="OrthoDB" id="244268at2"/>
<dbReference type="GO" id="GO:0009424">
    <property type="term" value="C:bacterial-type flagellum hook"/>
    <property type="evidence" value="ECO:0007669"/>
    <property type="project" value="InterPro"/>
</dbReference>
<dbReference type="Proteomes" id="UP000325286">
    <property type="component" value="Chromosome"/>
</dbReference>
<dbReference type="GO" id="GO:0007155">
    <property type="term" value="P:cell adhesion"/>
    <property type="evidence" value="ECO:0007669"/>
    <property type="project" value="InterPro"/>
</dbReference>
<accession>A0A5B9R0B9</accession>
<evidence type="ECO:0000256" key="1">
    <source>
        <dbReference type="ARBA" id="ARBA00004365"/>
    </source>
</evidence>
<dbReference type="GO" id="GO:0009421">
    <property type="term" value="C:bacterial-type flagellum filament cap"/>
    <property type="evidence" value="ECO:0007669"/>
    <property type="project" value="InterPro"/>
</dbReference>
<keyword evidence="5" id="KW-0975">Bacterial flagellum</keyword>
<reference evidence="11 12" key="1">
    <citation type="submission" date="2019-08" db="EMBL/GenBank/DDBJ databases">
        <title>Deep-cultivation of Planctomycetes and their phenomic and genomic characterization uncovers novel biology.</title>
        <authorList>
            <person name="Wiegand S."/>
            <person name="Jogler M."/>
            <person name="Boedeker C."/>
            <person name="Pinto D."/>
            <person name="Vollmers J."/>
            <person name="Rivas-Marin E."/>
            <person name="Kohn T."/>
            <person name="Peeters S.H."/>
            <person name="Heuer A."/>
            <person name="Rast P."/>
            <person name="Oberbeckmann S."/>
            <person name="Bunk B."/>
            <person name="Jeske O."/>
            <person name="Meyerdierks A."/>
            <person name="Storesund J.E."/>
            <person name="Kallscheuer N."/>
            <person name="Luecker S."/>
            <person name="Lage O.M."/>
            <person name="Pohl T."/>
            <person name="Merkel B.J."/>
            <person name="Hornburger P."/>
            <person name="Mueller R.-W."/>
            <person name="Bruemmer F."/>
            <person name="Labrenz M."/>
            <person name="Spormann A.M."/>
            <person name="Op den Camp H."/>
            <person name="Overmann J."/>
            <person name="Amann R."/>
            <person name="Jetten M.S.M."/>
            <person name="Mascher T."/>
            <person name="Medema M.H."/>
            <person name="Devos D.P."/>
            <person name="Kaster A.-K."/>
            <person name="Ovreas L."/>
            <person name="Rohde M."/>
            <person name="Galperin M.Y."/>
            <person name="Jogler C."/>
        </authorList>
    </citation>
    <scope>NUCLEOTIDE SEQUENCE [LARGE SCALE GENOMIC DNA]</scope>
    <source>
        <strain evidence="11 12">UC8</strain>
    </source>
</reference>
<name>A0A5B9R0B9_9BACT</name>
<evidence type="ECO:0000259" key="9">
    <source>
        <dbReference type="Pfam" id="PF02465"/>
    </source>
</evidence>
<dbReference type="Pfam" id="PF07196">
    <property type="entry name" value="Flagellin_IN"/>
    <property type="match status" value="1"/>
</dbReference>
<dbReference type="Pfam" id="PF07195">
    <property type="entry name" value="FliD_C"/>
    <property type="match status" value="1"/>
</dbReference>
<feature type="region of interest" description="Disordered" evidence="8">
    <location>
        <begin position="71"/>
        <end position="91"/>
    </location>
</feature>
<evidence type="ECO:0000259" key="10">
    <source>
        <dbReference type="Pfam" id="PF07195"/>
    </source>
</evidence>
<dbReference type="RefSeq" id="WP_068142075.1">
    <property type="nucleotide sequence ID" value="NZ_CP042914.1"/>
</dbReference>
<dbReference type="InterPro" id="IPR010810">
    <property type="entry name" value="Flagellin_hook_IN_motif"/>
</dbReference>
<dbReference type="AlphaFoldDB" id="A0A5B9R0B9"/>
<feature type="compositionally biased region" description="Polar residues" evidence="8">
    <location>
        <begin position="80"/>
        <end position="91"/>
    </location>
</feature>
<comment type="similarity">
    <text evidence="2">Belongs to the FliD family.</text>
</comment>
<dbReference type="InterPro" id="IPR003481">
    <property type="entry name" value="FliD_N"/>
</dbReference>
<dbReference type="GO" id="GO:0071973">
    <property type="term" value="P:bacterial-type flagellum-dependent cell motility"/>
    <property type="evidence" value="ECO:0007669"/>
    <property type="project" value="TreeGrafter"/>
</dbReference>
<keyword evidence="4" id="KW-0175">Coiled coil</keyword>
<keyword evidence="11" id="KW-0282">Flagellum</keyword>
<feature type="domain" description="Flagellar hook-associated protein 2 C-terminal" evidence="10">
    <location>
        <begin position="669"/>
        <end position="895"/>
    </location>
</feature>
<keyword evidence="11" id="KW-0969">Cilium</keyword>
<dbReference type="PANTHER" id="PTHR30288:SF0">
    <property type="entry name" value="FLAGELLAR HOOK-ASSOCIATED PROTEIN 2"/>
    <property type="match status" value="1"/>
</dbReference>
<proteinExistence type="inferred from homology"/>
<evidence type="ECO:0000313" key="12">
    <source>
        <dbReference type="Proteomes" id="UP000325286"/>
    </source>
</evidence>
<evidence type="ECO:0000256" key="6">
    <source>
        <dbReference type="ARBA" id="ARBA00033074"/>
    </source>
</evidence>
<evidence type="ECO:0000313" key="11">
    <source>
        <dbReference type="EMBL" id="QEG39711.1"/>
    </source>
</evidence>
<keyword evidence="11" id="KW-0966">Cell projection</keyword>
<feature type="domain" description="Flagellar hook-associated protein 2 N-terminal" evidence="9">
    <location>
        <begin position="12"/>
        <end position="108"/>
    </location>
</feature>
<comment type="subcellular location">
    <subcellularLocation>
        <location evidence="1">Bacterial flagellum</location>
    </subcellularLocation>
</comment>
<comment type="subunit">
    <text evidence="3">Homopentamer.</text>
</comment>